<keyword evidence="2" id="KW-0433">Leucine-rich repeat</keyword>
<keyword evidence="11" id="KW-1185">Reference proteome</keyword>
<dbReference type="InterPro" id="IPR027417">
    <property type="entry name" value="P-loop_NTPase"/>
</dbReference>
<accession>A0AAV8F833</accession>
<evidence type="ECO:0000256" key="5">
    <source>
        <dbReference type="ARBA" id="ARBA00022821"/>
    </source>
</evidence>
<dbReference type="InterPro" id="IPR038005">
    <property type="entry name" value="RX-like_CC"/>
</dbReference>
<dbReference type="EMBL" id="JAMFTS010000002">
    <property type="protein sequence ID" value="KAJ4789194.1"/>
    <property type="molecule type" value="Genomic_DNA"/>
</dbReference>
<proteinExistence type="inferred from homology"/>
<dbReference type="Gene3D" id="3.80.10.10">
    <property type="entry name" value="Ribonuclease Inhibitor"/>
    <property type="match status" value="1"/>
</dbReference>
<evidence type="ECO:0000256" key="1">
    <source>
        <dbReference type="ARBA" id="ARBA00008894"/>
    </source>
</evidence>
<dbReference type="Pfam" id="PF00931">
    <property type="entry name" value="NB-ARC"/>
    <property type="match status" value="1"/>
</dbReference>
<dbReference type="Pfam" id="PF23598">
    <property type="entry name" value="LRR_14"/>
    <property type="match status" value="1"/>
</dbReference>
<dbReference type="PRINTS" id="PR00364">
    <property type="entry name" value="DISEASERSIST"/>
</dbReference>
<comment type="caution">
    <text evidence="10">The sequence shown here is derived from an EMBL/GenBank/DDBJ whole genome shotgun (WGS) entry which is preliminary data.</text>
</comment>
<dbReference type="InterPro" id="IPR058922">
    <property type="entry name" value="WHD_DRP"/>
</dbReference>
<dbReference type="FunFam" id="1.10.10.10:FF:000322">
    <property type="entry name" value="Probable disease resistance protein At1g63360"/>
    <property type="match status" value="1"/>
</dbReference>
<dbReference type="InterPro" id="IPR042197">
    <property type="entry name" value="Apaf_helical"/>
</dbReference>
<keyword evidence="4" id="KW-0547">Nucleotide-binding</keyword>
<dbReference type="PANTHER" id="PTHR23155:SF1185">
    <property type="entry name" value="DISEASE RESISTANCE RPP8-LIKE PROTEIN 3-RELATED"/>
    <property type="match status" value="1"/>
</dbReference>
<evidence type="ECO:0000256" key="4">
    <source>
        <dbReference type="ARBA" id="ARBA00022741"/>
    </source>
</evidence>
<evidence type="ECO:0000259" key="9">
    <source>
        <dbReference type="Pfam" id="PF23598"/>
    </source>
</evidence>
<dbReference type="SUPFAM" id="SSF52540">
    <property type="entry name" value="P-loop containing nucleoside triphosphate hydrolases"/>
    <property type="match status" value="1"/>
</dbReference>
<dbReference type="AlphaFoldDB" id="A0AAV8F833"/>
<dbReference type="Gene3D" id="3.40.50.300">
    <property type="entry name" value="P-loop containing nucleotide triphosphate hydrolases"/>
    <property type="match status" value="1"/>
</dbReference>
<dbReference type="Pfam" id="PF18052">
    <property type="entry name" value="Rx_N"/>
    <property type="match status" value="1"/>
</dbReference>
<dbReference type="InterPro" id="IPR055414">
    <property type="entry name" value="LRR_R13L4/SHOC2-like"/>
</dbReference>
<reference evidence="10" key="1">
    <citation type="submission" date="2022-08" db="EMBL/GenBank/DDBJ databases">
        <authorList>
            <person name="Marques A."/>
        </authorList>
    </citation>
    <scope>NUCLEOTIDE SEQUENCE</scope>
    <source>
        <strain evidence="10">RhyPub2mFocal</strain>
        <tissue evidence="10">Leaves</tissue>
    </source>
</reference>
<evidence type="ECO:0000313" key="11">
    <source>
        <dbReference type="Proteomes" id="UP001140206"/>
    </source>
</evidence>
<evidence type="ECO:0000256" key="3">
    <source>
        <dbReference type="ARBA" id="ARBA00022737"/>
    </source>
</evidence>
<dbReference type="Gene3D" id="1.10.8.430">
    <property type="entry name" value="Helical domain of apoptotic protease-activating factors"/>
    <property type="match status" value="1"/>
</dbReference>
<evidence type="ECO:0000313" key="10">
    <source>
        <dbReference type="EMBL" id="KAJ4789194.1"/>
    </source>
</evidence>
<dbReference type="GO" id="GO:0002758">
    <property type="term" value="P:innate immune response-activating signaling pathway"/>
    <property type="evidence" value="ECO:0007669"/>
    <property type="project" value="UniProtKB-ARBA"/>
</dbReference>
<feature type="domain" description="Disease resistance N-terminal" evidence="7">
    <location>
        <begin position="5"/>
        <end position="87"/>
    </location>
</feature>
<dbReference type="CDD" id="cd14798">
    <property type="entry name" value="RX-CC_like"/>
    <property type="match status" value="1"/>
</dbReference>
<name>A0AAV8F833_9POAL</name>
<evidence type="ECO:0000256" key="2">
    <source>
        <dbReference type="ARBA" id="ARBA00022614"/>
    </source>
</evidence>
<feature type="domain" description="Disease resistance R13L4/SHOC-2-like LRR" evidence="9">
    <location>
        <begin position="554"/>
        <end position="882"/>
    </location>
</feature>
<dbReference type="FunFam" id="3.40.50.300:FF:001091">
    <property type="entry name" value="Probable disease resistance protein At1g61300"/>
    <property type="match status" value="1"/>
</dbReference>
<dbReference type="SUPFAM" id="SSF52058">
    <property type="entry name" value="L domain-like"/>
    <property type="match status" value="1"/>
</dbReference>
<dbReference type="InterPro" id="IPR044974">
    <property type="entry name" value="Disease_R_plants"/>
</dbReference>
<keyword evidence="5" id="KW-0611">Plant defense</keyword>
<dbReference type="Proteomes" id="UP001140206">
    <property type="component" value="Chromosome 2"/>
</dbReference>
<dbReference type="InterPro" id="IPR036388">
    <property type="entry name" value="WH-like_DNA-bd_sf"/>
</dbReference>
<dbReference type="GO" id="GO:0043531">
    <property type="term" value="F:ADP binding"/>
    <property type="evidence" value="ECO:0007669"/>
    <property type="project" value="InterPro"/>
</dbReference>
<gene>
    <name evidence="10" type="ORF">LUZ62_040440</name>
</gene>
<protein>
    <submittedName>
        <fullName evidence="10">Disease resistance family protein</fullName>
    </submittedName>
</protein>
<dbReference type="InterPro" id="IPR032675">
    <property type="entry name" value="LRR_dom_sf"/>
</dbReference>
<feature type="domain" description="Disease resistance protein winged helix" evidence="8">
    <location>
        <begin position="437"/>
        <end position="507"/>
    </location>
</feature>
<feature type="domain" description="NB-ARC" evidence="6">
    <location>
        <begin position="168"/>
        <end position="348"/>
    </location>
</feature>
<comment type="similarity">
    <text evidence="1">Belongs to the disease resistance NB-LRR family.</text>
</comment>
<sequence>MAEAIVKLVLNKLAEAAIKETLHIYGAGAKLDSLQRELRWIRVFLKDAETKQNLDEMVKSWVSEVREVAYRIEDVIDTFIAEIDGRNRPGMINALKRVLQNPMKLPIVRKLLSEMDAIQTRLVEIEKLTERYGVKRELNANNSAVPIRRFGREVMRPDEEDPDVIGLEKDKENILKLLLDPNTTRRCVVSIVGQGGLGKTTLARKVYSSDEVKRDFDFRLWLSASQQFKLTDLLKVMLEGIRPLEKHEKELLQGNDPTCQQKAKEHFIGELNVSLKEIRYLIVVDDVWTQDLWIQIENALPNISNGSRVLITTRFSEIAKRADTTYDPYNLRYLSPEESRQLLLKKAFFYQDPKDYLDDLSDLPEKFAKKCCGLALALVVVGGLLSREQPTYISWHKIFEKLNWHDGDGKMCTEILATSYEDMPAYLKPCFMYFASFPEDYQIKVKPLIRMWVSEGFIPKIYRRTMEETAEEYLEELVQRSMIQVSVRGYNGSIKYCHIHDLLRELAIEKAKENNFLQIISNQGDQHYSSTGNVRRTTLHCYHEDIMAYTGPNLRSLLYFGDTTAIPNVDEFRRLKVLCHMMEDDRGIYCFVVSKKLTQLRFVGNFPSRRCIGDLNYEAVIWWESISQLRNLQTIDIPYSRLQFRADCIWNIKTLRHVILSSRYFGPPPMAHLPNLQTLKTVKVRDSWMVKGWPKMPNIRVLRLHKFPPKCDDSFHTFLSGLRHLTSLHIDVSELSESASHEMLDMSAFPSYNHMQSLYVTGDWNKWMRSKALDIHLFPIHLRKLTLWDSHINEDPFPIIEKLKSLKKLRFSYAYDGKQLSCSAQGFPHLEYMEFSWLQNLEDWRVEKGGMPLLKEIRIEYCFELVVIPELQHMTRLNNLTLKVHPYLRDRLREKESYKIKHIPFIKME</sequence>
<evidence type="ECO:0000259" key="8">
    <source>
        <dbReference type="Pfam" id="PF23559"/>
    </source>
</evidence>
<dbReference type="Pfam" id="PF23559">
    <property type="entry name" value="WHD_DRP"/>
    <property type="match status" value="1"/>
</dbReference>
<evidence type="ECO:0000259" key="7">
    <source>
        <dbReference type="Pfam" id="PF18052"/>
    </source>
</evidence>
<dbReference type="GO" id="GO:0009626">
    <property type="term" value="P:plant-type hypersensitive response"/>
    <property type="evidence" value="ECO:0007669"/>
    <property type="project" value="UniProtKB-ARBA"/>
</dbReference>
<dbReference type="GO" id="GO:0042742">
    <property type="term" value="P:defense response to bacterium"/>
    <property type="evidence" value="ECO:0007669"/>
    <property type="project" value="UniProtKB-ARBA"/>
</dbReference>
<dbReference type="PANTHER" id="PTHR23155">
    <property type="entry name" value="DISEASE RESISTANCE PROTEIN RP"/>
    <property type="match status" value="1"/>
</dbReference>
<keyword evidence="3" id="KW-0677">Repeat</keyword>
<dbReference type="InterPro" id="IPR002182">
    <property type="entry name" value="NB-ARC"/>
</dbReference>
<evidence type="ECO:0000259" key="6">
    <source>
        <dbReference type="Pfam" id="PF00931"/>
    </source>
</evidence>
<dbReference type="InterPro" id="IPR041118">
    <property type="entry name" value="Rx_N"/>
</dbReference>
<organism evidence="10 11">
    <name type="scientific">Rhynchospora pubera</name>
    <dbReference type="NCBI Taxonomy" id="906938"/>
    <lineage>
        <taxon>Eukaryota</taxon>
        <taxon>Viridiplantae</taxon>
        <taxon>Streptophyta</taxon>
        <taxon>Embryophyta</taxon>
        <taxon>Tracheophyta</taxon>
        <taxon>Spermatophyta</taxon>
        <taxon>Magnoliopsida</taxon>
        <taxon>Liliopsida</taxon>
        <taxon>Poales</taxon>
        <taxon>Cyperaceae</taxon>
        <taxon>Cyperoideae</taxon>
        <taxon>Rhynchosporeae</taxon>
        <taxon>Rhynchospora</taxon>
    </lineage>
</organism>
<dbReference type="Gene3D" id="1.10.10.10">
    <property type="entry name" value="Winged helix-like DNA-binding domain superfamily/Winged helix DNA-binding domain"/>
    <property type="match status" value="1"/>
</dbReference>
<dbReference type="Gene3D" id="1.20.5.4130">
    <property type="match status" value="1"/>
</dbReference>